<dbReference type="InterPro" id="IPR047565">
    <property type="entry name" value="Alpha-macroglob_thiol-ester_cl"/>
</dbReference>
<feature type="domain" description="Alpha-2-macroglobulin" evidence="10">
    <location>
        <begin position="712"/>
        <end position="803"/>
    </location>
</feature>
<dbReference type="InterPro" id="IPR050473">
    <property type="entry name" value="A2M/Complement_sys"/>
</dbReference>
<dbReference type="PROSITE" id="PS00477">
    <property type="entry name" value="ALPHA_2_MACROGLOBULIN"/>
    <property type="match status" value="1"/>
</dbReference>
<dbReference type="InterPro" id="IPR011626">
    <property type="entry name" value="Alpha-macroglobulin_TED"/>
</dbReference>
<evidence type="ECO:0000256" key="4">
    <source>
        <dbReference type="ARBA" id="ARBA00022690"/>
    </source>
</evidence>
<dbReference type="PANTHER" id="PTHR11412:SF173">
    <property type="entry name" value="OVOSTATIN"/>
    <property type="match status" value="1"/>
</dbReference>
<accession>A0AAV2ZL67</accession>
<comment type="subcellular location">
    <subcellularLocation>
        <location evidence="1">Secreted</location>
    </subcellularLocation>
</comment>
<comment type="caution">
    <text evidence="12">The sequence shown here is derived from an EMBL/GenBank/DDBJ whole genome shotgun (WGS) entry which is preliminary data.</text>
</comment>
<dbReference type="PANTHER" id="PTHR11412">
    <property type="entry name" value="MACROGLOBULIN / COMPLEMENT"/>
    <property type="match status" value="1"/>
</dbReference>
<evidence type="ECO:0000259" key="11">
    <source>
        <dbReference type="SMART" id="SM01361"/>
    </source>
</evidence>
<dbReference type="Gene3D" id="2.60.40.690">
    <property type="entry name" value="Alpha-macroglobulin, receptor-binding domain"/>
    <property type="match status" value="1"/>
</dbReference>
<dbReference type="Gene3D" id="2.60.40.1940">
    <property type="match status" value="1"/>
</dbReference>
<evidence type="ECO:0000256" key="3">
    <source>
        <dbReference type="ARBA" id="ARBA00022525"/>
    </source>
</evidence>
<evidence type="ECO:0000256" key="1">
    <source>
        <dbReference type="ARBA" id="ARBA00004613"/>
    </source>
</evidence>
<evidence type="ECO:0000259" key="9">
    <source>
        <dbReference type="SMART" id="SM01359"/>
    </source>
</evidence>
<evidence type="ECO:0000256" key="2">
    <source>
        <dbReference type="ARBA" id="ARBA00010952"/>
    </source>
</evidence>
<keyword evidence="13" id="KW-1185">Reference proteome</keyword>
<dbReference type="SUPFAM" id="SSF81296">
    <property type="entry name" value="E set domains"/>
    <property type="match status" value="1"/>
</dbReference>
<gene>
    <name evidence="12" type="ORF">GDO54_004146</name>
</gene>
<evidence type="ECO:0000256" key="7">
    <source>
        <dbReference type="ARBA" id="ARBA00023157"/>
    </source>
</evidence>
<dbReference type="InterPro" id="IPR002890">
    <property type="entry name" value="MG2"/>
</dbReference>
<dbReference type="InterPro" id="IPR009048">
    <property type="entry name" value="A-macroglobulin_rcpt-bd"/>
</dbReference>
<sequence length="1433" mass="160090">MEANEENYKEAAEEESQYVLSTPATLYSGETGKACVTLVNNKEKLDVGLVLQHEGQNTTIIAQDVSSPTYFQCGDYTVPKTTNAIPVALMLSVKGQETNFLDRKTVVIKPNVHNCIFQMDKPIYKPGQKVMCRVVCLNSQLKAVNQKFPAVYLRDPSGTRIKQWLHQETQRGVLSLEFQLIKDAPVGSYSFIAERESTYSLSQWFTVEEYVPPRFSVTVDVPNTISAVQDTLKFTVSAVYTYGEPVAGKVTVTHCKESGFYGRRQNCFKEKEDPCSDITGELDRNGTFKSSIDMSGRFMGLTGMSLRMDFIVTEEGTDLQAKESRYTWITTQPAKLNYDYEAMNQYYKRGIPYLVAAQLTDEQNNPMPNEDIDIELNQNVIQTVKTDSNGKIEYAIETSDMVAPNFTVRVSYKNSDQCYYADWRDTDYPTAEYTVFRFYSRTGSFLQANNINKELSCGQSHDIEVQYIMSQDGLSDGATVVPLYYLVLAKSKIVYHDQQDVDLTASRNGSITIALPVSPDMAPNANLVIYCILNGEVVVETVSLNIEKCFKNKVDMAFSEEKGLPGSTVEVLLSADPESICGLRVIDSSLLLLNSYERFSPEGIHGLFNFWPSYRVDNINVEEEEPPCLDPNTLIFYNGNYYLPTSSDSEGDSYGKLKNVGLIFGTGAQVRKIKVCDNNPPQKFIDGRPVPSFGSARGGAAIETVRTNFSDTFMWFMVPLDKDGHASLSEPVPDTITKWQGTAFCLSDNGGFGMTKYPANYTTFLPFFVELTKPYSFIRGETLILTAVVHNYLEQCVKVQVNLSPSDDFTAELKEGEQDACVCSKDRATYSWEVQANVLGEINFTVSAQTTFIGESCDGPNDASQPSRKDTVVQGILVQPEGIRQQLTLSNFVFVKPDMNLNLPVSIKPPADVVPDSISAYMSAVGDVFGLPVAYLHDLVQKPYGCAEQNVARMTPIIYVLEYLNATGQLTDKILEKSKQYLQEGYYRLLGYASGPAYKLFHSFSEPNTWLTATTFATLEKAKKYIQIDESRQQQTLIWMENQQRLDNGCFKAQGRPIDFMDTDADEEINLYYTAYFLISLLDTDYSLGKTLADGAMECLKTASTKPHNISTEVLMLYAFSKAGLKEYSDPLMAKLMQKAIVKDGTIHWQRENMPAIRPVPFFNPVYAPADTKLTAYMLLSIMAGIGPSENTLATMAQIALFLSRQQNSHGGFQSTTDTVVGLQALASFARILYTPHSQHTIEITGSNGKIGEFDLNPENRLLVQRQDLPDPTGDYSLQVKGNGWFLTQATVVYYIPVPKENTAFSLAMVATSDKCLNGVAKNFNLSVTLSYQGYRNASSMTVINIRMLSGFHPDYWSLRELENSKVIAKAEENSKGELEIYLDSVSNDPITFSFRVSMGERVIKVKESSALVYDYYEQGENGYASYSHPCSK</sequence>
<dbReference type="InterPro" id="IPR001599">
    <property type="entry name" value="Macroglobln_a2"/>
</dbReference>
<evidence type="ECO:0008006" key="14">
    <source>
        <dbReference type="Google" id="ProtNLM"/>
    </source>
</evidence>
<dbReference type="Gene3D" id="1.50.10.20">
    <property type="match status" value="1"/>
</dbReference>
<name>A0AAV2ZL67_PYXAD</name>
<comment type="similarity">
    <text evidence="2">Belongs to the protease inhibitor I39 (alpha-2-macroglobulin) family.</text>
</comment>
<dbReference type="SMART" id="SM01360">
    <property type="entry name" value="A2M"/>
    <property type="match status" value="1"/>
</dbReference>
<dbReference type="EMBL" id="DYDO01000012">
    <property type="protein sequence ID" value="DBA14869.1"/>
    <property type="molecule type" value="Genomic_DNA"/>
</dbReference>
<evidence type="ECO:0000259" key="10">
    <source>
        <dbReference type="SMART" id="SM01360"/>
    </source>
</evidence>
<feature type="domain" description="Alpha-2-macroglobulin bait region" evidence="9">
    <location>
        <begin position="446"/>
        <end position="593"/>
    </location>
</feature>
<dbReference type="SMART" id="SM01359">
    <property type="entry name" value="A2M_N_2"/>
    <property type="match status" value="1"/>
</dbReference>
<dbReference type="GO" id="GO:0004867">
    <property type="term" value="F:serine-type endopeptidase inhibitor activity"/>
    <property type="evidence" value="ECO:0007669"/>
    <property type="project" value="UniProtKB-KW"/>
</dbReference>
<dbReference type="SMART" id="SM01419">
    <property type="entry name" value="Thiol-ester_cl"/>
    <property type="match status" value="1"/>
</dbReference>
<evidence type="ECO:0000313" key="13">
    <source>
        <dbReference type="Proteomes" id="UP001181693"/>
    </source>
</evidence>
<dbReference type="Pfam" id="PF01835">
    <property type="entry name" value="MG2"/>
    <property type="match status" value="1"/>
</dbReference>
<dbReference type="Pfam" id="PF07678">
    <property type="entry name" value="TED_complement"/>
    <property type="match status" value="1"/>
</dbReference>
<feature type="domain" description="Alpha-macroglobulin receptor-binding" evidence="11">
    <location>
        <begin position="1339"/>
        <end position="1427"/>
    </location>
</feature>
<keyword evidence="6" id="KW-0722">Serine protease inhibitor</keyword>
<dbReference type="InterPro" id="IPR019742">
    <property type="entry name" value="MacrogloblnA2_CS"/>
</dbReference>
<dbReference type="Proteomes" id="UP001181693">
    <property type="component" value="Unassembled WGS sequence"/>
</dbReference>
<dbReference type="InterPro" id="IPR041555">
    <property type="entry name" value="MG3"/>
</dbReference>
<evidence type="ECO:0000313" key="12">
    <source>
        <dbReference type="EMBL" id="DBA14869.1"/>
    </source>
</evidence>
<dbReference type="SUPFAM" id="SSF49410">
    <property type="entry name" value="Alpha-macroglobulin receptor domain"/>
    <property type="match status" value="1"/>
</dbReference>
<evidence type="ECO:0000256" key="5">
    <source>
        <dbReference type="ARBA" id="ARBA00022729"/>
    </source>
</evidence>
<keyword evidence="8" id="KW-0325">Glycoprotein</keyword>
<dbReference type="Gene3D" id="2.20.130.20">
    <property type="match status" value="1"/>
</dbReference>
<protein>
    <recommendedName>
        <fullName evidence="14">Alpha-2-macroglobulin</fullName>
    </recommendedName>
</protein>
<dbReference type="InterPro" id="IPR011625">
    <property type="entry name" value="A2M_N_BRD"/>
</dbReference>
<evidence type="ECO:0000256" key="8">
    <source>
        <dbReference type="ARBA" id="ARBA00023180"/>
    </source>
</evidence>
<keyword evidence="3" id="KW-0964">Secreted</keyword>
<evidence type="ECO:0000256" key="6">
    <source>
        <dbReference type="ARBA" id="ARBA00022900"/>
    </source>
</evidence>
<reference evidence="12" key="1">
    <citation type="thesis" date="2020" institute="ProQuest LLC" country="789 East Eisenhower Parkway, Ann Arbor, MI, USA">
        <title>Comparative Genomics and Chromosome Evolution.</title>
        <authorList>
            <person name="Mudd A.B."/>
        </authorList>
    </citation>
    <scope>NUCLEOTIDE SEQUENCE</scope>
    <source>
        <strain evidence="12">1538</strain>
        <tissue evidence="12">Blood</tissue>
    </source>
</reference>
<organism evidence="12 13">
    <name type="scientific">Pyxicephalus adspersus</name>
    <name type="common">African bullfrog</name>
    <dbReference type="NCBI Taxonomy" id="30357"/>
    <lineage>
        <taxon>Eukaryota</taxon>
        <taxon>Metazoa</taxon>
        <taxon>Chordata</taxon>
        <taxon>Craniata</taxon>
        <taxon>Vertebrata</taxon>
        <taxon>Euteleostomi</taxon>
        <taxon>Amphibia</taxon>
        <taxon>Batrachia</taxon>
        <taxon>Anura</taxon>
        <taxon>Neobatrachia</taxon>
        <taxon>Ranoidea</taxon>
        <taxon>Pyxicephalidae</taxon>
        <taxon>Pyxicephalinae</taxon>
        <taxon>Pyxicephalus</taxon>
    </lineage>
</organism>
<dbReference type="Pfam" id="PF07677">
    <property type="entry name" value="A2M_recep"/>
    <property type="match status" value="1"/>
</dbReference>
<dbReference type="Pfam" id="PF17789">
    <property type="entry name" value="MG4"/>
    <property type="match status" value="1"/>
</dbReference>
<dbReference type="GO" id="GO:0005615">
    <property type="term" value="C:extracellular space"/>
    <property type="evidence" value="ECO:0007669"/>
    <property type="project" value="InterPro"/>
</dbReference>
<proteinExistence type="inferred from homology"/>
<dbReference type="Pfam" id="PF07703">
    <property type="entry name" value="A2M_BRD"/>
    <property type="match status" value="1"/>
</dbReference>
<dbReference type="Gene3D" id="2.60.40.10">
    <property type="entry name" value="Immunoglobulins"/>
    <property type="match status" value="2"/>
</dbReference>
<dbReference type="InterPro" id="IPR036595">
    <property type="entry name" value="A-macroglobulin_rcpt-bd_sf"/>
</dbReference>
<dbReference type="Pfam" id="PF17791">
    <property type="entry name" value="MG3"/>
    <property type="match status" value="1"/>
</dbReference>
<dbReference type="Gene3D" id="2.60.40.1930">
    <property type="match status" value="2"/>
</dbReference>
<dbReference type="SUPFAM" id="SSF48239">
    <property type="entry name" value="Terpenoid cyclases/Protein prenyltransferases"/>
    <property type="match status" value="1"/>
</dbReference>
<dbReference type="InterPro" id="IPR014756">
    <property type="entry name" value="Ig_E-set"/>
</dbReference>
<dbReference type="Pfam" id="PF00207">
    <property type="entry name" value="A2M"/>
    <property type="match status" value="1"/>
</dbReference>
<dbReference type="InterPro" id="IPR008930">
    <property type="entry name" value="Terpenoid_cyclase/PrenylTrfase"/>
</dbReference>
<dbReference type="InterPro" id="IPR040839">
    <property type="entry name" value="MG4"/>
</dbReference>
<dbReference type="FunFam" id="2.60.40.1930:FF:000001">
    <property type="entry name" value="CD109 isoform 3"/>
    <property type="match status" value="1"/>
</dbReference>
<keyword evidence="4" id="KW-0646">Protease inhibitor</keyword>
<keyword evidence="5" id="KW-0732">Signal</keyword>
<dbReference type="Gene3D" id="2.60.120.1540">
    <property type="match status" value="1"/>
</dbReference>
<keyword evidence="7" id="KW-1015">Disulfide bond</keyword>
<dbReference type="InterPro" id="IPR013783">
    <property type="entry name" value="Ig-like_fold"/>
</dbReference>
<dbReference type="SMART" id="SM01361">
    <property type="entry name" value="A2M_recep"/>
    <property type="match status" value="1"/>
</dbReference>